<evidence type="ECO:0000259" key="1">
    <source>
        <dbReference type="Pfam" id="PF01526"/>
    </source>
</evidence>
<dbReference type="Pfam" id="PF01526">
    <property type="entry name" value="DDE_Tnp_Tn3"/>
    <property type="match status" value="1"/>
</dbReference>
<sequence length="56" mass="6055">MPIVKFWGEGLLASVDGLRFVVPVRTISAAPSPKYFGFKRGITSTPSTTRSRASGR</sequence>
<dbReference type="EMBL" id="CAJSLV010000042">
    <property type="protein sequence ID" value="CAG6391948.1"/>
    <property type="molecule type" value="Genomic_DNA"/>
</dbReference>
<feature type="domain" description="Tn3 transposase DDE" evidence="1">
    <location>
        <begin position="1"/>
        <end position="44"/>
    </location>
</feature>
<name>A0A9W4GP28_9ACTN</name>
<dbReference type="AlphaFoldDB" id="A0A9W4GP28"/>
<dbReference type="Proteomes" id="UP001152519">
    <property type="component" value="Unassembled WGS sequence"/>
</dbReference>
<dbReference type="InterPro" id="IPR002513">
    <property type="entry name" value="Tn3_Tnp_DDE_dom"/>
</dbReference>
<dbReference type="GO" id="GO:0004803">
    <property type="term" value="F:transposase activity"/>
    <property type="evidence" value="ECO:0007669"/>
    <property type="project" value="InterPro"/>
</dbReference>
<protein>
    <recommendedName>
        <fullName evidence="1">Tn3 transposase DDE domain-containing protein</fullName>
    </recommendedName>
</protein>
<accession>A0A9W4GP28</accession>
<proteinExistence type="predicted"/>
<gene>
    <name evidence="2" type="ORF">SCOCK_140146</name>
</gene>
<reference evidence="2" key="1">
    <citation type="submission" date="2021-05" db="EMBL/GenBank/DDBJ databases">
        <authorList>
            <person name="Arsene-Ploetze F."/>
        </authorList>
    </citation>
    <scope>NUCLEOTIDE SEQUENCE</scope>
    <source>
        <strain evidence="2">DSM 42138</strain>
    </source>
</reference>
<keyword evidence="3" id="KW-1185">Reference proteome</keyword>
<evidence type="ECO:0000313" key="2">
    <source>
        <dbReference type="EMBL" id="CAG6391948.1"/>
    </source>
</evidence>
<organism evidence="2 3">
    <name type="scientific">Actinacidiphila cocklensis</name>
    <dbReference type="NCBI Taxonomy" id="887465"/>
    <lineage>
        <taxon>Bacteria</taxon>
        <taxon>Bacillati</taxon>
        <taxon>Actinomycetota</taxon>
        <taxon>Actinomycetes</taxon>
        <taxon>Kitasatosporales</taxon>
        <taxon>Streptomycetaceae</taxon>
        <taxon>Actinacidiphila</taxon>
    </lineage>
</organism>
<comment type="caution">
    <text evidence="2">The sequence shown here is derived from an EMBL/GenBank/DDBJ whole genome shotgun (WGS) entry which is preliminary data.</text>
</comment>
<evidence type="ECO:0000313" key="3">
    <source>
        <dbReference type="Proteomes" id="UP001152519"/>
    </source>
</evidence>
<dbReference type="GO" id="GO:0006313">
    <property type="term" value="P:DNA transposition"/>
    <property type="evidence" value="ECO:0007669"/>
    <property type="project" value="InterPro"/>
</dbReference>